<feature type="domain" description="DUF4131" evidence="8">
    <location>
        <begin position="26"/>
        <end position="183"/>
    </location>
</feature>
<dbReference type="AlphaFoldDB" id="A0A1F5XIK3"/>
<dbReference type="Proteomes" id="UP000177346">
    <property type="component" value="Unassembled WGS sequence"/>
</dbReference>
<evidence type="ECO:0000256" key="4">
    <source>
        <dbReference type="ARBA" id="ARBA00022989"/>
    </source>
</evidence>
<dbReference type="EMBL" id="MFIF01000001">
    <property type="protein sequence ID" value="OGF87710.1"/>
    <property type="molecule type" value="Genomic_DNA"/>
</dbReference>
<sequence length="465" mass="50614">MAIKYAPYFLLAFLAGVGVRSFFEVPQNWILGGLGLSGGILLVAAASSKISLSLPPQSGGARPRLEILSAAPATLLIFFFLLGALRFSIFENSIAKDELHNHYGELLTLKGQVIASEPKPNSARMILETDSGRLLVVSRPYPQYKYGDKLEIKGKIEEPENYAGFDVKKYLAKDKVYSQMIFPEIVEGESAVSSAKNKVLVLLFRVREKFERSIKNVLPEPHASLADGMLLGREGVLPQDIIDAFRNTSTIHILVLSGYNITIVGGALLAFFGFFLPQIFAWSISIFGILAFTLMTGAEPAAVRAAIMALIGLVALRAGRKTLPLLSLLWAAFFMILTNPMYLRFDRGFQLSSMATLGLILLSGFFQKKFWFFPKFLGIRETAAASASAQLFVLPLLTSWGNAVSIFSLPANILVVTAVPAVMFFGFLGALGGFISGVLGQALVAPAYILISCQLFLVKFFSGLI</sequence>
<name>A0A1F5XIK3_9BACT</name>
<keyword evidence="4 6" id="KW-1133">Transmembrane helix</keyword>
<gene>
    <name evidence="9" type="ORF">A3B19_02020</name>
</gene>
<feature type="transmembrane region" description="Helical" evidence="6">
    <location>
        <begin position="413"/>
        <end position="435"/>
    </location>
</feature>
<reference evidence="9 10" key="1">
    <citation type="journal article" date="2016" name="Nat. Commun.">
        <title>Thousands of microbial genomes shed light on interconnected biogeochemical processes in an aquifer system.</title>
        <authorList>
            <person name="Anantharaman K."/>
            <person name="Brown C.T."/>
            <person name="Hug L.A."/>
            <person name="Sharon I."/>
            <person name="Castelle C.J."/>
            <person name="Probst A.J."/>
            <person name="Thomas B.C."/>
            <person name="Singh A."/>
            <person name="Wilkins M.J."/>
            <person name="Karaoz U."/>
            <person name="Brodie E.L."/>
            <person name="Williams K.H."/>
            <person name="Hubbard S.S."/>
            <person name="Banfield J.F."/>
        </authorList>
    </citation>
    <scope>NUCLEOTIDE SEQUENCE [LARGE SCALE GENOMIC DNA]</scope>
</reference>
<organism evidence="9 10">
    <name type="scientific">Candidatus Giovannonibacteria bacterium RIFCSPLOWO2_01_FULL_46_32</name>
    <dbReference type="NCBI Taxonomy" id="1798353"/>
    <lineage>
        <taxon>Bacteria</taxon>
        <taxon>Candidatus Giovannoniibacteriota</taxon>
    </lineage>
</organism>
<evidence type="ECO:0000313" key="9">
    <source>
        <dbReference type="EMBL" id="OGF87710.1"/>
    </source>
</evidence>
<evidence type="ECO:0008006" key="11">
    <source>
        <dbReference type="Google" id="ProtNLM"/>
    </source>
</evidence>
<dbReference type="InterPro" id="IPR004477">
    <property type="entry name" value="ComEC_N"/>
</dbReference>
<evidence type="ECO:0000313" key="10">
    <source>
        <dbReference type="Proteomes" id="UP000177346"/>
    </source>
</evidence>
<dbReference type="GO" id="GO:0005886">
    <property type="term" value="C:plasma membrane"/>
    <property type="evidence" value="ECO:0007669"/>
    <property type="project" value="UniProtKB-SubCell"/>
</dbReference>
<dbReference type="InterPro" id="IPR025405">
    <property type="entry name" value="DUF4131"/>
</dbReference>
<evidence type="ECO:0000256" key="2">
    <source>
        <dbReference type="ARBA" id="ARBA00022475"/>
    </source>
</evidence>
<feature type="transmembrane region" description="Helical" evidence="6">
    <location>
        <begin position="251"/>
        <end position="272"/>
    </location>
</feature>
<feature type="transmembrane region" description="Helical" evidence="6">
    <location>
        <begin position="279"/>
        <end position="295"/>
    </location>
</feature>
<keyword evidence="3 6" id="KW-0812">Transmembrane</keyword>
<feature type="transmembrane region" description="Helical" evidence="6">
    <location>
        <begin position="5"/>
        <end position="23"/>
    </location>
</feature>
<comment type="subcellular location">
    <subcellularLocation>
        <location evidence="1">Cell membrane</location>
        <topology evidence="1">Multi-pass membrane protein</topology>
    </subcellularLocation>
</comment>
<dbReference type="NCBIfam" id="TIGR00360">
    <property type="entry name" value="ComEC_N-term"/>
    <property type="match status" value="1"/>
</dbReference>
<protein>
    <recommendedName>
        <fullName evidence="11">ComEC/Rec2-related protein domain-containing protein</fullName>
    </recommendedName>
</protein>
<feature type="transmembrane region" description="Helical" evidence="6">
    <location>
        <begin position="67"/>
        <end position="89"/>
    </location>
</feature>
<feature type="transmembrane region" description="Helical" evidence="6">
    <location>
        <begin position="325"/>
        <end position="343"/>
    </location>
</feature>
<keyword evidence="2" id="KW-1003">Cell membrane</keyword>
<feature type="domain" description="ComEC/Rec2-related protein" evidence="7">
    <location>
        <begin position="229"/>
        <end position="463"/>
    </location>
</feature>
<dbReference type="PANTHER" id="PTHR30619">
    <property type="entry name" value="DNA INTERNALIZATION/COMPETENCE PROTEIN COMEC/REC2"/>
    <property type="match status" value="1"/>
</dbReference>
<dbReference type="InterPro" id="IPR052159">
    <property type="entry name" value="Competence_DNA_uptake"/>
</dbReference>
<keyword evidence="5 6" id="KW-0472">Membrane</keyword>
<dbReference type="Pfam" id="PF13567">
    <property type="entry name" value="DUF4131"/>
    <property type="match status" value="1"/>
</dbReference>
<feature type="transmembrane region" description="Helical" evidence="6">
    <location>
        <begin position="349"/>
        <end position="366"/>
    </location>
</feature>
<evidence type="ECO:0000259" key="7">
    <source>
        <dbReference type="Pfam" id="PF03772"/>
    </source>
</evidence>
<evidence type="ECO:0000256" key="6">
    <source>
        <dbReference type="SAM" id="Phobius"/>
    </source>
</evidence>
<evidence type="ECO:0000256" key="3">
    <source>
        <dbReference type="ARBA" id="ARBA00022692"/>
    </source>
</evidence>
<accession>A0A1F5XIK3</accession>
<evidence type="ECO:0000256" key="5">
    <source>
        <dbReference type="ARBA" id="ARBA00023136"/>
    </source>
</evidence>
<feature type="transmembrane region" description="Helical" evidence="6">
    <location>
        <begin position="387"/>
        <end position="407"/>
    </location>
</feature>
<evidence type="ECO:0000259" key="8">
    <source>
        <dbReference type="Pfam" id="PF13567"/>
    </source>
</evidence>
<comment type="caution">
    <text evidence="9">The sequence shown here is derived from an EMBL/GenBank/DDBJ whole genome shotgun (WGS) entry which is preliminary data.</text>
</comment>
<feature type="transmembrane region" description="Helical" evidence="6">
    <location>
        <begin position="442"/>
        <end position="462"/>
    </location>
</feature>
<dbReference type="Pfam" id="PF03772">
    <property type="entry name" value="Competence"/>
    <property type="match status" value="1"/>
</dbReference>
<proteinExistence type="predicted"/>
<dbReference type="PANTHER" id="PTHR30619:SF7">
    <property type="entry name" value="BETA-LACTAMASE DOMAIN PROTEIN"/>
    <property type="match status" value="1"/>
</dbReference>
<feature type="transmembrane region" description="Helical" evidence="6">
    <location>
        <begin position="29"/>
        <end position="46"/>
    </location>
</feature>
<evidence type="ECO:0000256" key="1">
    <source>
        <dbReference type="ARBA" id="ARBA00004651"/>
    </source>
</evidence>